<dbReference type="PROSITE" id="PS51257">
    <property type="entry name" value="PROKAR_LIPOPROTEIN"/>
    <property type="match status" value="1"/>
</dbReference>
<keyword evidence="3" id="KW-1185">Reference proteome</keyword>
<dbReference type="EMBL" id="JAIVFP010000001">
    <property type="protein sequence ID" value="MCI4682090.1"/>
    <property type="molecule type" value="Genomic_DNA"/>
</dbReference>
<reference evidence="2" key="1">
    <citation type="journal article" date="2022" name="ISME J.">
        <title>Identification of active gaseous-alkane degraders at natural gas seeps.</title>
        <authorList>
            <person name="Farhan Ul Haque M."/>
            <person name="Hernandez M."/>
            <person name="Crombie A.T."/>
            <person name="Murrell J.C."/>
        </authorList>
    </citation>
    <scope>NUCLEOTIDE SEQUENCE</scope>
    <source>
        <strain evidence="2">PC2</strain>
    </source>
</reference>
<evidence type="ECO:0000313" key="3">
    <source>
        <dbReference type="Proteomes" id="UP001139104"/>
    </source>
</evidence>
<dbReference type="RefSeq" id="WP_243066123.1">
    <property type="nucleotide sequence ID" value="NZ_JAIVFK010000002.1"/>
</dbReference>
<keyword evidence="1" id="KW-1133">Transmembrane helix</keyword>
<keyword evidence="1" id="KW-0812">Transmembrane</keyword>
<sequence length="112" mass="11999">MRQNRKSGISSHLVRLMIANWALGWAVGFACAGAVLVSNVGGIREIMMRSDVMLQGLALLFGGFGFTFGGVVCATAIMLLPTDEDSWNHRGGRRAPILLPAYALAKVRAARP</sequence>
<evidence type="ECO:0000313" key="2">
    <source>
        <dbReference type="EMBL" id="MCI4682090.1"/>
    </source>
</evidence>
<feature type="transmembrane region" description="Helical" evidence="1">
    <location>
        <begin position="57"/>
        <end position="80"/>
    </location>
</feature>
<dbReference type="Proteomes" id="UP001139104">
    <property type="component" value="Unassembled WGS sequence"/>
</dbReference>
<evidence type="ECO:0000256" key="1">
    <source>
        <dbReference type="SAM" id="Phobius"/>
    </source>
</evidence>
<proteinExistence type="predicted"/>
<accession>A0ABS9Z340</accession>
<organism evidence="2 3">
    <name type="scientific">Candidatus Rhodoblastus alkanivorans</name>
    <dbReference type="NCBI Taxonomy" id="2954117"/>
    <lineage>
        <taxon>Bacteria</taxon>
        <taxon>Pseudomonadati</taxon>
        <taxon>Pseudomonadota</taxon>
        <taxon>Alphaproteobacteria</taxon>
        <taxon>Hyphomicrobiales</taxon>
        <taxon>Rhodoblastaceae</taxon>
        <taxon>Rhodoblastus</taxon>
    </lineage>
</organism>
<feature type="transmembrane region" description="Helical" evidence="1">
    <location>
        <begin position="12"/>
        <end position="37"/>
    </location>
</feature>
<name>A0ABS9Z340_9HYPH</name>
<comment type="caution">
    <text evidence="2">The sequence shown here is derived from an EMBL/GenBank/DDBJ whole genome shotgun (WGS) entry which is preliminary data.</text>
</comment>
<protein>
    <submittedName>
        <fullName evidence="2">Uncharacterized protein</fullName>
    </submittedName>
</protein>
<gene>
    <name evidence="2" type="ORF">K2U94_04810</name>
</gene>
<keyword evidence="1" id="KW-0472">Membrane</keyword>